<feature type="compositionally biased region" description="Basic and acidic residues" evidence="4">
    <location>
        <begin position="362"/>
        <end position="373"/>
    </location>
</feature>
<evidence type="ECO:0000256" key="1">
    <source>
        <dbReference type="ARBA" id="ARBA00006484"/>
    </source>
</evidence>
<dbReference type="SUPFAM" id="SSF51735">
    <property type="entry name" value="NAD(P)-binding Rossmann-fold domains"/>
    <property type="match status" value="1"/>
</dbReference>
<name>A0A0G1J6Q9_9BACT</name>
<organism evidence="5 6">
    <name type="scientific">Candidatus Woesebacteria bacterium GW2011_GWA2_44_33</name>
    <dbReference type="NCBI Taxonomy" id="1618564"/>
    <lineage>
        <taxon>Bacteria</taxon>
        <taxon>Candidatus Woeseibacteriota</taxon>
    </lineage>
</organism>
<dbReference type="CDD" id="cd05233">
    <property type="entry name" value="SDR_c"/>
    <property type="match status" value="1"/>
</dbReference>
<keyword evidence="2" id="KW-0560">Oxidoreductase</keyword>
<dbReference type="InterPro" id="IPR036291">
    <property type="entry name" value="NAD(P)-bd_dom_sf"/>
</dbReference>
<reference evidence="5 6" key="1">
    <citation type="journal article" date="2015" name="Nature">
        <title>rRNA introns, odd ribosomes, and small enigmatic genomes across a large radiation of phyla.</title>
        <authorList>
            <person name="Brown C.T."/>
            <person name="Hug L.A."/>
            <person name="Thomas B.C."/>
            <person name="Sharon I."/>
            <person name="Castelle C.J."/>
            <person name="Singh A."/>
            <person name="Wilkins M.J."/>
            <person name="Williams K.H."/>
            <person name="Banfield J.F."/>
        </authorList>
    </citation>
    <scope>NUCLEOTIDE SEQUENCE [LARGE SCALE GENOMIC DNA]</scope>
</reference>
<dbReference type="AlphaFoldDB" id="A0A0G1J6Q9"/>
<dbReference type="InterPro" id="IPR002347">
    <property type="entry name" value="SDR_fam"/>
</dbReference>
<dbReference type="Gene3D" id="3.40.50.720">
    <property type="entry name" value="NAD(P)-binding Rossmann-like Domain"/>
    <property type="match status" value="1"/>
</dbReference>
<dbReference type="GO" id="GO:0016491">
    <property type="term" value="F:oxidoreductase activity"/>
    <property type="evidence" value="ECO:0007669"/>
    <property type="project" value="UniProtKB-KW"/>
</dbReference>
<evidence type="ECO:0000313" key="5">
    <source>
        <dbReference type="EMBL" id="KKT67043.1"/>
    </source>
</evidence>
<evidence type="ECO:0000256" key="3">
    <source>
        <dbReference type="RuleBase" id="RU000363"/>
    </source>
</evidence>
<evidence type="ECO:0000256" key="4">
    <source>
        <dbReference type="SAM" id="MobiDB-lite"/>
    </source>
</evidence>
<sequence length="373" mass="39523">MLNILISGGSDGLGKAIAVKLAPANKVVILSHNREKLEMVAKEINCDFVEADVTDFSSLTTAVGTVLEKYQKIDVLINSAGIWIQGDLVDNDVEQIQEVISVNTLGTIFLTKAVLPSMKSHQQGRIINIVSQDGLHAKENRSVYTASKWAITGFTKCLQKDLVKDKIGVTGIYPGLLKTGLFEKQGATRNLDTALDPIQIASFVEYVINLSPDVLIPDISIKNINNPNNMNDSGSPQIGLDLNPDMITPQTGIPQTTPASVTPVASPITPGVIDITPGAGTSDDLHPDKIENITPVAAVPTPTEPAISENPVTDTDIHLADVVPALLSDASLPGPISASPSKVEEAASVSVELPPASPINPLHEDPDLVKLNK</sequence>
<dbReference type="PRINTS" id="PR00081">
    <property type="entry name" value="GDHRDH"/>
</dbReference>
<evidence type="ECO:0000313" key="6">
    <source>
        <dbReference type="Proteomes" id="UP000034826"/>
    </source>
</evidence>
<gene>
    <name evidence="5" type="ORF">UW60_C0014G0007</name>
</gene>
<accession>A0A0G1J6Q9</accession>
<dbReference type="EMBL" id="LCIY01000014">
    <property type="protein sequence ID" value="KKT67043.1"/>
    <property type="molecule type" value="Genomic_DNA"/>
</dbReference>
<feature type="region of interest" description="Disordered" evidence="4">
    <location>
        <begin position="336"/>
        <end position="373"/>
    </location>
</feature>
<dbReference type="PANTHER" id="PTHR44196">
    <property type="entry name" value="DEHYDROGENASE/REDUCTASE SDR FAMILY MEMBER 7B"/>
    <property type="match status" value="1"/>
</dbReference>
<evidence type="ECO:0000256" key="2">
    <source>
        <dbReference type="ARBA" id="ARBA00023002"/>
    </source>
</evidence>
<dbReference type="Proteomes" id="UP000034826">
    <property type="component" value="Unassembled WGS sequence"/>
</dbReference>
<dbReference type="PANTHER" id="PTHR44196:SF1">
    <property type="entry name" value="DEHYDROGENASE_REDUCTASE SDR FAMILY MEMBER 7B"/>
    <property type="match status" value="1"/>
</dbReference>
<dbReference type="Pfam" id="PF00106">
    <property type="entry name" value="adh_short"/>
    <property type="match status" value="1"/>
</dbReference>
<comment type="caution">
    <text evidence="5">The sequence shown here is derived from an EMBL/GenBank/DDBJ whole genome shotgun (WGS) entry which is preliminary data.</text>
</comment>
<dbReference type="PROSITE" id="PS00061">
    <property type="entry name" value="ADH_SHORT"/>
    <property type="match status" value="1"/>
</dbReference>
<proteinExistence type="inferred from homology"/>
<dbReference type="InterPro" id="IPR020904">
    <property type="entry name" value="Sc_DH/Rdtase_CS"/>
</dbReference>
<dbReference type="PRINTS" id="PR00080">
    <property type="entry name" value="SDRFAMILY"/>
</dbReference>
<comment type="similarity">
    <text evidence="1 3">Belongs to the short-chain dehydrogenases/reductases (SDR) family.</text>
</comment>
<dbReference type="GO" id="GO:0016020">
    <property type="term" value="C:membrane"/>
    <property type="evidence" value="ECO:0007669"/>
    <property type="project" value="TreeGrafter"/>
</dbReference>
<protein>
    <submittedName>
        <fullName evidence="5">D-beta-hydroxybutyrate dehydrogenase</fullName>
    </submittedName>
</protein>